<dbReference type="InterPro" id="IPR003594">
    <property type="entry name" value="HATPase_dom"/>
</dbReference>
<comment type="caution">
    <text evidence="14">The sequence shown here is derived from an EMBL/GenBank/DDBJ whole genome shotgun (WGS) entry which is preliminary data.</text>
</comment>
<dbReference type="InterPro" id="IPR050428">
    <property type="entry name" value="TCS_sensor_his_kinase"/>
</dbReference>
<keyword evidence="6 12" id="KW-0812">Transmembrane</keyword>
<dbReference type="InterPro" id="IPR036097">
    <property type="entry name" value="HisK_dim/P_sf"/>
</dbReference>
<dbReference type="Gene3D" id="3.30.565.10">
    <property type="entry name" value="Histidine kinase-like ATPase, C-terminal domain"/>
    <property type="match status" value="1"/>
</dbReference>
<dbReference type="InterPro" id="IPR005467">
    <property type="entry name" value="His_kinase_dom"/>
</dbReference>
<accession>A0A1T0CRE3</accession>
<name>A0A1T0CRE3_9GAMM</name>
<evidence type="ECO:0000256" key="5">
    <source>
        <dbReference type="ARBA" id="ARBA00022679"/>
    </source>
</evidence>
<keyword evidence="7" id="KW-0547">Nucleotide-binding</keyword>
<evidence type="ECO:0000256" key="2">
    <source>
        <dbReference type="ARBA" id="ARBA00004141"/>
    </source>
</evidence>
<dbReference type="EMBL" id="MUYV01000006">
    <property type="protein sequence ID" value="OOS24913.1"/>
    <property type="molecule type" value="Genomic_DNA"/>
</dbReference>
<feature type="transmembrane region" description="Helical" evidence="12">
    <location>
        <begin position="29"/>
        <end position="50"/>
    </location>
</feature>
<evidence type="ECO:0000256" key="12">
    <source>
        <dbReference type="SAM" id="Phobius"/>
    </source>
</evidence>
<dbReference type="InterPro" id="IPR003661">
    <property type="entry name" value="HisK_dim/P_dom"/>
</dbReference>
<dbReference type="SUPFAM" id="SSF55874">
    <property type="entry name" value="ATPase domain of HSP90 chaperone/DNA topoisomerase II/histidine kinase"/>
    <property type="match status" value="1"/>
</dbReference>
<dbReference type="SMART" id="SM00388">
    <property type="entry name" value="HisKA"/>
    <property type="match status" value="1"/>
</dbReference>
<dbReference type="PROSITE" id="PS50109">
    <property type="entry name" value="HIS_KIN"/>
    <property type="match status" value="1"/>
</dbReference>
<dbReference type="SUPFAM" id="SSF47384">
    <property type="entry name" value="Homodimeric domain of signal transducing histidine kinase"/>
    <property type="match status" value="1"/>
</dbReference>
<evidence type="ECO:0000259" key="13">
    <source>
        <dbReference type="PROSITE" id="PS50109"/>
    </source>
</evidence>
<dbReference type="PANTHER" id="PTHR45436">
    <property type="entry name" value="SENSOR HISTIDINE KINASE YKOH"/>
    <property type="match status" value="1"/>
</dbReference>
<dbReference type="Gene3D" id="1.20.5.1040">
    <property type="entry name" value="Sensor protein qsec"/>
    <property type="match status" value="1"/>
</dbReference>
<keyword evidence="15" id="KW-1185">Reference proteome</keyword>
<evidence type="ECO:0000256" key="10">
    <source>
        <dbReference type="ARBA" id="ARBA00022989"/>
    </source>
</evidence>
<dbReference type="GO" id="GO:0005524">
    <property type="term" value="F:ATP binding"/>
    <property type="evidence" value="ECO:0007669"/>
    <property type="project" value="UniProtKB-KW"/>
</dbReference>
<dbReference type="EC" id="2.7.13.3" evidence="3"/>
<keyword evidence="8" id="KW-0418">Kinase</keyword>
<evidence type="ECO:0000256" key="8">
    <source>
        <dbReference type="ARBA" id="ARBA00022777"/>
    </source>
</evidence>
<sequence length="486" mass="54499">MPLSLLKSSKKPLPNKQANYSIQSRLLKVLLIGLPVIWLGVVGTVGVMLWQQMSKLGDAQMMQLSTYMLASSVEFYDGDDDDALRLVEDASFSQVQTARLKDFEDEYTGFAIWDGGGRLLMADDNGEEFLFRSDRQGFVNTSRGINPLEDRWRLLYVRDEQHDRVLAVGQNLESRQEMIMAAMLAQLLPVVCGLLLFLLLVWWSIRRGFAPLTALSKNIQARDPASSSPLDVGVPKEVQPLIDALNRWFVKVAEAISREERFTADASHELKSPLTAMKLQADMLEQAILTASLDEADERTLFEHSLAIKAGIERSNHLVGQLLTLAKLSADDRQAMVFDQKIDWQAITETVLSQSNLFARQKHSQLIRLLDDEPMTLYGDETLIEILLTNLIDNAIRYCPEGSHIWLEIGRSAICVYDDGMGVDEAHLSRLSERFFRPSGQVQSGSGLGLSIVLRICQLHGLQANFANRYQGKQRIGFSVTITPKS</sequence>
<keyword evidence="10 12" id="KW-1133">Transmembrane helix</keyword>
<protein>
    <recommendedName>
        <fullName evidence="3">histidine kinase</fullName>
        <ecNumber evidence="3">2.7.13.3</ecNumber>
    </recommendedName>
</protein>
<dbReference type="STRING" id="573983.B0681_05495"/>
<comment type="subcellular location">
    <subcellularLocation>
        <location evidence="2">Membrane</location>
        <topology evidence="2">Multi-pass membrane protein</topology>
    </subcellularLocation>
</comment>
<dbReference type="Gene3D" id="1.10.287.130">
    <property type="match status" value="1"/>
</dbReference>
<evidence type="ECO:0000256" key="9">
    <source>
        <dbReference type="ARBA" id="ARBA00022840"/>
    </source>
</evidence>
<keyword evidence="5" id="KW-0808">Transferase</keyword>
<dbReference type="SMART" id="SM00387">
    <property type="entry name" value="HATPase_c"/>
    <property type="match status" value="1"/>
</dbReference>
<evidence type="ECO:0000313" key="15">
    <source>
        <dbReference type="Proteomes" id="UP000190683"/>
    </source>
</evidence>
<keyword evidence="12" id="KW-0472">Membrane</keyword>
<dbReference type="Pfam" id="PF00512">
    <property type="entry name" value="HisKA"/>
    <property type="match status" value="1"/>
</dbReference>
<feature type="domain" description="Histidine kinase" evidence="13">
    <location>
        <begin position="265"/>
        <end position="486"/>
    </location>
</feature>
<gene>
    <name evidence="14" type="ORF">B0681_05495</name>
</gene>
<dbReference type="AlphaFoldDB" id="A0A1T0CRE3"/>
<evidence type="ECO:0000256" key="3">
    <source>
        <dbReference type="ARBA" id="ARBA00012438"/>
    </source>
</evidence>
<evidence type="ECO:0000256" key="1">
    <source>
        <dbReference type="ARBA" id="ARBA00000085"/>
    </source>
</evidence>
<dbReference type="Proteomes" id="UP000190683">
    <property type="component" value="Unassembled WGS sequence"/>
</dbReference>
<evidence type="ECO:0000256" key="7">
    <source>
        <dbReference type="ARBA" id="ARBA00022741"/>
    </source>
</evidence>
<evidence type="ECO:0000313" key="14">
    <source>
        <dbReference type="EMBL" id="OOS24913.1"/>
    </source>
</evidence>
<evidence type="ECO:0000256" key="6">
    <source>
        <dbReference type="ARBA" id="ARBA00022692"/>
    </source>
</evidence>
<comment type="catalytic activity">
    <reaction evidence="1">
        <text>ATP + protein L-histidine = ADP + protein N-phospho-L-histidine.</text>
        <dbReference type="EC" id="2.7.13.3"/>
    </reaction>
</comment>
<dbReference type="CDD" id="cd00082">
    <property type="entry name" value="HisKA"/>
    <property type="match status" value="1"/>
</dbReference>
<evidence type="ECO:0000256" key="4">
    <source>
        <dbReference type="ARBA" id="ARBA00022553"/>
    </source>
</evidence>
<proteinExistence type="predicted"/>
<keyword evidence="4" id="KW-0597">Phosphoprotein</keyword>
<dbReference type="GO" id="GO:0005886">
    <property type="term" value="C:plasma membrane"/>
    <property type="evidence" value="ECO:0007669"/>
    <property type="project" value="TreeGrafter"/>
</dbReference>
<keyword evidence="9" id="KW-0067">ATP-binding</keyword>
<keyword evidence="11" id="KW-0902">Two-component regulatory system</keyword>
<dbReference type="Pfam" id="PF02518">
    <property type="entry name" value="HATPase_c"/>
    <property type="match status" value="1"/>
</dbReference>
<dbReference type="PANTHER" id="PTHR45436:SF14">
    <property type="entry name" value="SENSOR PROTEIN QSEC"/>
    <property type="match status" value="1"/>
</dbReference>
<dbReference type="InterPro" id="IPR036890">
    <property type="entry name" value="HATPase_C_sf"/>
</dbReference>
<organism evidence="14 15">
    <name type="scientific">Moraxella porci DSM 25326</name>
    <dbReference type="NCBI Taxonomy" id="573983"/>
    <lineage>
        <taxon>Bacteria</taxon>
        <taxon>Pseudomonadati</taxon>
        <taxon>Pseudomonadota</taxon>
        <taxon>Gammaproteobacteria</taxon>
        <taxon>Moraxellales</taxon>
        <taxon>Moraxellaceae</taxon>
        <taxon>Moraxella</taxon>
    </lineage>
</organism>
<reference evidence="14 15" key="1">
    <citation type="submission" date="2017-02" db="EMBL/GenBank/DDBJ databases">
        <title>Draft genome sequence of Moraxella porci CCUG 54912T type strain.</title>
        <authorList>
            <person name="Salva-Serra F."/>
            <person name="Engstrom-Jakobsson H."/>
            <person name="Thorell K."/>
            <person name="Jaen-Luchoro D."/>
            <person name="Gonzales-Siles L."/>
            <person name="Karlsson R."/>
            <person name="Yazdan S."/>
            <person name="Boulund F."/>
            <person name="Johnning A."/>
            <person name="Engstrand L."/>
            <person name="Kristiansson E."/>
            <person name="Moore E."/>
        </authorList>
    </citation>
    <scope>NUCLEOTIDE SEQUENCE [LARGE SCALE GENOMIC DNA]</scope>
    <source>
        <strain evidence="14 15">CCUG 54912</strain>
    </source>
</reference>
<dbReference type="GO" id="GO:0000155">
    <property type="term" value="F:phosphorelay sensor kinase activity"/>
    <property type="evidence" value="ECO:0007669"/>
    <property type="project" value="InterPro"/>
</dbReference>
<evidence type="ECO:0000256" key="11">
    <source>
        <dbReference type="ARBA" id="ARBA00023012"/>
    </source>
</evidence>
<feature type="transmembrane region" description="Helical" evidence="12">
    <location>
        <begin position="179"/>
        <end position="203"/>
    </location>
</feature>